<accession>A0A9N9E097</accession>
<evidence type="ECO:0000313" key="2">
    <source>
        <dbReference type="EMBL" id="CAG8654837.1"/>
    </source>
</evidence>
<proteinExistence type="predicted"/>
<comment type="caution">
    <text evidence="2">The sequence shown here is derived from an EMBL/GenBank/DDBJ whole genome shotgun (WGS) entry which is preliminary data.</text>
</comment>
<evidence type="ECO:0000313" key="3">
    <source>
        <dbReference type="Proteomes" id="UP000789396"/>
    </source>
</evidence>
<dbReference type="InterPro" id="IPR059179">
    <property type="entry name" value="MLKL-like_MCAfunc"/>
</dbReference>
<dbReference type="InterPro" id="IPR054000">
    <property type="entry name" value="MLKL_N"/>
</dbReference>
<name>A0A9N9E097_9GLOM</name>
<dbReference type="OrthoDB" id="2314769at2759"/>
<dbReference type="GO" id="GO:0007166">
    <property type="term" value="P:cell surface receptor signaling pathway"/>
    <property type="evidence" value="ECO:0007669"/>
    <property type="project" value="InterPro"/>
</dbReference>
<dbReference type="Pfam" id="PF22215">
    <property type="entry name" value="MLKL_N"/>
    <property type="match status" value="1"/>
</dbReference>
<dbReference type="CDD" id="cd21037">
    <property type="entry name" value="MLKL_NTD"/>
    <property type="match status" value="1"/>
</dbReference>
<gene>
    <name evidence="2" type="ORF">RFULGI_LOCUS8617</name>
</gene>
<dbReference type="EMBL" id="CAJVPZ010014111">
    <property type="protein sequence ID" value="CAG8654837.1"/>
    <property type="molecule type" value="Genomic_DNA"/>
</dbReference>
<dbReference type="Proteomes" id="UP000789396">
    <property type="component" value="Unassembled WGS sequence"/>
</dbReference>
<reference evidence="2" key="1">
    <citation type="submission" date="2021-06" db="EMBL/GenBank/DDBJ databases">
        <authorList>
            <person name="Kallberg Y."/>
            <person name="Tangrot J."/>
            <person name="Rosling A."/>
        </authorList>
    </citation>
    <scope>NUCLEOTIDE SEQUENCE</scope>
    <source>
        <strain evidence="2">IN212</strain>
    </source>
</reference>
<keyword evidence="3" id="KW-1185">Reference proteome</keyword>
<evidence type="ECO:0000259" key="1">
    <source>
        <dbReference type="Pfam" id="PF22215"/>
    </source>
</evidence>
<dbReference type="AlphaFoldDB" id="A0A9N9E097"/>
<protein>
    <submittedName>
        <fullName evidence="2">7449_t:CDS:1</fullName>
    </submittedName>
</protein>
<dbReference type="InterPro" id="IPR036537">
    <property type="entry name" value="Adaptor_Cbl_N_dom_sf"/>
</dbReference>
<dbReference type="Gene3D" id="1.20.930.20">
    <property type="entry name" value="Adaptor protein Cbl, N-terminal domain"/>
    <property type="match status" value="1"/>
</dbReference>
<feature type="domain" description="Mixed lineage kinase" evidence="1">
    <location>
        <begin position="36"/>
        <end position="151"/>
    </location>
</feature>
<sequence length="173" mass="20495">MSEEQNVVAETIKDTFKNVAKIADAASSFIPVLDAIAKLINEIVGIYEKSEFNKNMCSRFLDRVLMAECEIKRLKLIKKQYEGKFQEQEYYDSLQKFKTTLEKIKRFVDEFSNMKSINKAFRASDIKEKFESLAEEFDTAMRHLNFSMTIDFEEQRKLDRTLEVKILMFKIYY</sequence>
<organism evidence="2 3">
    <name type="scientific">Racocetra fulgida</name>
    <dbReference type="NCBI Taxonomy" id="60492"/>
    <lineage>
        <taxon>Eukaryota</taxon>
        <taxon>Fungi</taxon>
        <taxon>Fungi incertae sedis</taxon>
        <taxon>Mucoromycota</taxon>
        <taxon>Glomeromycotina</taxon>
        <taxon>Glomeromycetes</taxon>
        <taxon>Diversisporales</taxon>
        <taxon>Gigasporaceae</taxon>
        <taxon>Racocetra</taxon>
    </lineage>
</organism>